<gene>
    <name evidence="1" type="ORF">LDJ82_03975</name>
</gene>
<sequence length="185" mass="20508">MITINQETVDKISDLLAEVPNGTERAMASAANRAIAKAKTESFKGVTKEYKIKRNVIAEYTKDSIKNATTSDLCATLIFAGKQIPLYKYSLTKPTHPGPGKVFAGQKTAVYLEHAFRNQISAKKEGIFERVGKSRLPIKQLMGSSMRSMVSNSVVMDQVYKEAQETFDTRLEHEVERLLAGYGGK</sequence>
<dbReference type="RefSeq" id="WP_209773582.1">
    <property type="nucleotide sequence ID" value="NZ_JAGGLO010000004.1"/>
</dbReference>
<protein>
    <recommendedName>
        <fullName evidence="3">Prophage minor tail protein Z (GPZ)</fullName>
    </recommendedName>
</protein>
<name>A0ABS7YWF3_9FIRM</name>
<comment type="caution">
    <text evidence="1">The sequence shown here is derived from an EMBL/GenBank/DDBJ whole genome shotgun (WGS) entry which is preliminary data.</text>
</comment>
<evidence type="ECO:0000313" key="2">
    <source>
        <dbReference type="Proteomes" id="UP001198374"/>
    </source>
</evidence>
<dbReference type="EMBL" id="JAIWIY010000001">
    <property type="protein sequence ID" value="MCA2096069.1"/>
    <property type="molecule type" value="Genomic_DNA"/>
</dbReference>
<keyword evidence="2" id="KW-1185">Reference proteome</keyword>
<evidence type="ECO:0000313" key="1">
    <source>
        <dbReference type="EMBL" id="MCA2096069.1"/>
    </source>
</evidence>
<accession>A0ABS7YWF3</accession>
<organism evidence="1 2">
    <name type="scientific">Anaerococcus degeneri</name>
    <dbReference type="NCBI Taxonomy" id="361500"/>
    <lineage>
        <taxon>Bacteria</taxon>
        <taxon>Bacillati</taxon>
        <taxon>Bacillota</taxon>
        <taxon>Tissierellia</taxon>
        <taxon>Tissierellales</taxon>
        <taxon>Peptoniphilaceae</taxon>
        <taxon>Anaerococcus</taxon>
    </lineage>
</organism>
<dbReference type="Proteomes" id="UP001198374">
    <property type="component" value="Unassembled WGS sequence"/>
</dbReference>
<evidence type="ECO:0008006" key="3">
    <source>
        <dbReference type="Google" id="ProtNLM"/>
    </source>
</evidence>
<reference evidence="2" key="1">
    <citation type="submission" date="2023-07" db="EMBL/GenBank/DDBJ databases">
        <title>FDA dAtabase for Regulatory Grade micrObial Sequences (FDA-ARGOS): Supporting development and validation of Infectious Disease Dx tests.</title>
        <authorList>
            <person name="Sproer C."/>
            <person name="Gronow S."/>
            <person name="Severitt S."/>
            <person name="Schroder I."/>
            <person name="Tallon L."/>
            <person name="Sadzewicz L."/>
            <person name="Zhao X."/>
            <person name="Boylan J."/>
            <person name="Ott S."/>
            <person name="Bowen H."/>
            <person name="Vavikolanu K."/>
            <person name="Hazen T."/>
            <person name="Aluvathingal J."/>
            <person name="Nadendla S."/>
            <person name="Lowell S."/>
            <person name="Myers T."/>
            <person name="Yan Y."/>
        </authorList>
    </citation>
    <scope>NUCLEOTIDE SEQUENCE [LARGE SCALE GENOMIC DNA]</scope>
    <source>
        <strain evidence="2">FDAARGOS_1538</strain>
    </source>
</reference>
<proteinExistence type="predicted"/>